<dbReference type="AlphaFoldDB" id="A0AAV4SEI6"/>
<evidence type="ECO:0000313" key="3">
    <source>
        <dbReference type="EMBL" id="GIY31606.1"/>
    </source>
</evidence>
<dbReference type="SUPFAM" id="SSF52058">
    <property type="entry name" value="L domain-like"/>
    <property type="match status" value="1"/>
</dbReference>
<dbReference type="PANTHER" id="PTHR45617">
    <property type="entry name" value="LEUCINE RICH REPEAT FAMILY PROTEIN"/>
    <property type="match status" value="1"/>
</dbReference>
<keyword evidence="2" id="KW-0677">Repeat</keyword>
<keyword evidence="1" id="KW-0433">Leucine-rich repeat</keyword>
<dbReference type="PANTHER" id="PTHR45617:SF181">
    <property type="entry name" value="LP04042P"/>
    <property type="match status" value="1"/>
</dbReference>
<proteinExistence type="predicted"/>
<keyword evidence="4" id="KW-1185">Reference proteome</keyword>
<protein>
    <submittedName>
        <fullName evidence="3">Uncharacterized protein</fullName>
    </submittedName>
</protein>
<name>A0AAV4SEI6_CAEEX</name>
<evidence type="ECO:0000256" key="1">
    <source>
        <dbReference type="ARBA" id="ARBA00022614"/>
    </source>
</evidence>
<reference evidence="3 4" key="1">
    <citation type="submission" date="2021-06" db="EMBL/GenBank/DDBJ databases">
        <title>Caerostris extrusa draft genome.</title>
        <authorList>
            <person name="Kono N."/>
            <person name="Arakawa K."/>
        </authorList>
    </citation>
    <scope>NUCLEOTIDE SEQUENCE [LARGE SCALE GENOMIC DNA]</scope>
</reference>
<dbReference type="InterPro" id="IPR032675">
    <property type="entry name" value="LRR_dom_sf"/>
</dbReference>
<dbReference type="EMBL" id="BPLR01009396">
    <property type="protein sequence ID" value="GIY31606.1"/>
    <property type="molecule type" value="Genomic_DNA"/>
</dbReference>
<evidence type="ECO:0000256" key="2">
    <source>
        <dbReference type="ARBA" id="ARBA00022737"/>
    </source>
</evidence>
<dbReference type="Gene3D" id="3.80.10.10">
    <property type="entry name" value="Ribonuclease Inhibitor"/>
    <property type="match status" value="1"/>
</dbReference>
<sequence>MIIISSDILFRKQSKEFLLPQNAGFARTPDYINIDNDNHCVCLSGNVRQLLFEDKVLRHNKCEELLPECKCSNYKGIYPRLTCQKVRDFEAFDHILSNGSVFQVNSTFKITLSGNTVLPKGFLSGLIVDRLSVDDFQTQRVEEDAFDGVLELIEIFVKKSSMKEIPDFRAIHSSLRTLRLDNSRITQLRGDNLKNLTRLSIISFVNNSIEHVADDVFQGTESVTSFDISYNLLTFLPPRLFKSWKYLEVVRLSYNQLLHVDHLFLGRTRGQLCLKVFFEM</sequence>
<organism evidence="3 4">
    <name type="scientific">Caerostris extrusa</name>
    <name type="common">Bark spider</name>
    <name type="synonym">Caerostris bankana</name>
    <dbReference type="NCBI Taxonomy" id="172846"/>
    <lineage>
        <taxon>Eukaryota</taxon>
        <taxon>Metazoa</taxon>
        <taxon>Ecdysozoa</taxon>
        <taxon>Arthropoda</taxon>
        <taxon>Chelicerata</taxon>
        <taxon>Arachnida</taxon>
        <taxon>Araneae</taxon>
        <taxon>Araneomorphae</taxon>
        <taxon>Entelegynae</taxon>
        <taxon>Araneoidea</taxon>
        <taxon>Araneidae</taxon>
        <taxon>Caerostris</taxon>
    </lineage>
</organism>
<dbReference type="InterPro" id="IPR001611">
    <property type="entry name" value="Leu-rich_rpt"/>
</dbReference>
<gene>
    <name evidence="3" type="primary">AVEN_203886_1</name>
    <name evidence="3" type="ORF">CEXT_499371</name>
</gene>
<comment type="caution">
    <text evidence="3">The sequence shown here is derived from an EMBL/GenBank/DDBJ whole genome shotgun (WGS) entry which is preliminary data.</text>
</comment>
<dbReference type="Proteomes" id="UP001054945">
    <property type="component" value="Unassembled WGS sequence"/>
</dbReference>
<dbReference type="Pfam" id="PF13855">
    <property type="entry name" value="LRR_8"/>
    <property type="match status" value="1"/>
</dbReference>
<evidence type="ECO:0000313" key="4">
    <source>
        <dbReference type="Proteomes" id="UP001054945"/>
    </source>
</evidence>
<accession>A0AAV4SEI6</accession>